<keyword evidence="2" id="KW-0813">Transport</keyword>
<feature type="region of interest" description="Disordered" evidence="6">
    <location>
        <begin position="1"/>
        <end position="75"/>
    </location>
</feature>
<proteinExistence type="predicted"/>
<feature type="compositionally biased region" description="Low complexity" evidence="6">
    <location>
        <begin position="1"/>
        <end position="18"/>
    </location>
</feature>
<feature type="transmembrane region" description="Helical" evidence="7">
    <location>
        <begin position="286"/>
        <end position="311"/>
    </location>
</feature>
<dbReference type="Pfam" id="PF07690">
    <property type="entry name" value="MFS_1"/>
    <property type="match status" value="1"/>
</dbReference>
<dbReference type="AlphaFoldDB" id="A0AAW0QJK2"/>
<feature type="transmembrane region" description="Helical" evidence="7">
    <location>
        <begin position="493"/>
        <end position="514"/>
    </location>
</feature>
<feature type="compositionally biased region" description="Low complexity" evidence="6">
    <location>
        <begin position="47"/>
        <end position="56"/>
    </location>
</feature>
<accession>A0AAW0QJK2</accession>
<evidence type="ECO:0000313" key="8">
    <source>
        <dbReference type="EMBL" id="KAK8106212.1"/>
    </source>
</evidence>
<dbReference type="GO" id="GO:0016020">
    <property type="term" value="C:membrane"/>
    <property type="evidence" value="ECO:0007669"/>
    <property type="project" value="UniProtKB-SubCell"/>
</dbReference>
<evidence type="ECO:0000256" key="4">
    <source>
        <dbReference type="ARBA" id="ARBA00022989"/>
    </source>
</evidence>
<dbReference type="FunFam" id="1.20.1250.20:FF:000013">
    <property type="entry name" value="MFS general substrate transporter"/>
    <property type="match status" value="1"/>
</dbReference>
<reference evidence="8 9" key="1">
    <citation type="submission" date="2023-01" db="EMBL/GenBank/DDBJ databases">
        <title>Analysis of 21 Apiospora genomes using comparative genomics revels a genus with tremendous synthesis potential of carbohydrate active enzymes and secondary metabolites.</title>
        <authorList>
            <person name="Sorensen T."/>
        </authorList>
    </citation>
    <scope>NUCLEOTIDE SEQUENCE [LARGE SCALE GENOMIC DNA]</scope>
    <source>
        <strain evidence="8 9">CBS 117206</strain>
    </source>
</reference>
<feature type="transmembrane region" description="Helical" evidence="7">
    <location>
        <begin position="434"/>
        <end position="453"/>
    </location>
</feature>
<evidence type="ECO:0000256" key="3">
    <source>
        <dbReference type="ARBA" id="ARBA00022692"/>
    </source>
</evidence>
<comment type="caution">
    <text evidence="8">The sequence shown here is derived from an EMBL/GenBank/DDBJ whole genome shotgun (WGS) entry which is preliminary data.</text>
</comment>
<sequence length="617" mass="67449">MDQQGAASAHPSPATASSSHHHHLDSDSSDLASPSTLSGSTAQLTLDKGPNSSSSSDGDEKDGDTLWADDDEDGQRDVDSGFAASYELQDLRGEGYAPSGRRRLSESTAASFQLYTPDEEQAVVRKFDRRLVLFLSICYMLSFIDRSSMLCPFHRRSPSRTRLPLSLNSEDWLTRRDVDIGNARIAGMENDLQTRPPRAGLYEWSLSSFYISYIAFEWMSLLWRVIPAHVYVSLIVLSWGVIASLQAVATSYPVLIFLRTLLGIGEAAFTGVPFFLSFFFKRSELAYRTAMFIAAAPLATTFSSSLAWLILKIGEAGPIAPWRLLFLVEGFPSVVIAVIAWSVVPDSPQTARYLTARERKVAHLRLRHEKGQSRNPSKHAPESRLKVVLSVLLDPKAWLTAVMFFLTNMAYSSLPVFLPMILKEMGHTALESQALSAPPYLIAFVAVLATAHLSDKLGARSPFVVTHALASTAGYLALALARPLQLGPLLRYLAVYPAAVGFFNVVVLVVAWNVNNQPSEGRRGGGFALMQVVGQCGPLVGTRLYPKGDEPYFEPGMWTCAGAMAGVALMALVLRLYLARLNGRMDDGEGGGEEAQGLVGSAGIEGRRSRGRFRYML</sequence>
<dbReference type="EMBL" id="JAQQWP010000008">
    <property type="protein sequence ID" value="KAK8106212.1"/>
    <property type="molecule type" value="Genomic_DNA"/>
</dbReference>
<dbReference type="GO" id="GO:0022857">
    <property type="term" value="F:transmembrane transporter activity"/>
    <property type="evidence" value="ECO:0007669"/>
    <property type="project" value="InterPro"/>
</dbReference>
<evidence type="ECO:0000313" key="9">
    <source>
        <dbReference type="Proteomes" id="UP001392437"/>
    </source>
</evidence>
<organism evidence="8 9">
    <name type="scientific">Apiospora kogelbergensis</name>
    <dbReference type="NCBI Taxonomy" id="1337665"/>
    <lineage>
        <taxon>Eukaryota</taxon>
        <taxon>Fungi</taxon>
        <taxon>Dikarya</taxon>
        <taxon>Ascomycota</taxon>
        <taxon>Pezizomycotina</taxon>
        <taxon>Sordariomycetes</taxon>
        <taxon>Xylariomycetidae</taxon>
        <taxon>Amphisphaeriales</taxon>
        <taxon>Apiosporaceae</taxon>
        <taxon>Apiospora</taxon>
    </lineage>
</organism>
<feature type="transmembrane region" description="Helical" evidence="7">
    <location>
        <begin position="323"/>
        <end position="344"/>
    </location>
</feature>
<evidence type="ECO:0000256" key="5">
    <source>
        <dbReference type="ARBA" id="ARBA00023136"/>
    </source>
</evidence>
<feature type="transmembrane region" description="Helical" evidence="7">
    <location>
        <begin position="556"/>
        <end position="578"/>
    </location>
</feature>
<protein>
    <submittedName>
        <fullName evidence="8">Major facilitator superfamily transporter</fullName>
    </submittedName>
</protein>
<evidence type="ECO:0000256" key="2">
    <source>
        <dbReference type="ARBA" id="ARBA00022448"/>
    </source>
</evidence>
<evidence type="ECO:0000256" key="1">
    <source>
        <dbReference type="ARBA" id="ARBA00004141"/>
    </source>
</evidence>
<feature type="transmembrane region" description="Helical" evidence="7">
    <location>
        <begin position="397"/>
        <end position="422"/>
    </location>
</feature>
<feature type="transmembrane region" description="Helical" evidence="7">
    <location>
        <begin position="256"/>
        <end position="280"/>
    </location>
</feature>
<feature type="compositionally biased region" description="Acidic residues" evidence="6">
    <location>
        <begin position="57"/>
        <end position="74"/>
    </location>
</feature>
<feature type="transmembrane region" description="Helical" evidence="7">
    <location>
        <begin position="229"/>
        <end position="249"/>
    </location>
</feature>
<dbReference type="PANTHER" id="PTHR43791">
    <property type="entry name" value="PERMEASE-RELATED"/>
    <property type="match status" value="1"/>
</dbReference>
<keyword evidence="4 7" id="KW-1133">Transmembrane helix</keyword>
<dbReference type="Gene3D" id="1.20.1250.20">
    <property type="entry name" value="MFS general substrate transporter like domains"/>
    <property type="match status" value="2"/>
</dbReference>
<dbReference type="PANTHER" id="PTHR43791:SF27">
    <property type="entry name" value="TRANSPORTER, PUTATIVE (AFU_ORTHOLOGUE AFUA_2G15730)-RELATED"/>
    <property type="match status" value="1"/>
</dbReference>
<dbReference type="InterPro" id="IPR036259">
    <property type="entry name" value="MFS_trans_sf"/>
</dbReference>
<gene>
    <name evidence="8" type="ORF">PG999_009571</name>
</gene>
<feature type="transmembrane region" description="Helical" evidence="7">
    <location>
        <begin position="459"/>
        <end position="481"/>
    </location>
</feature>
<dbReference type="Proteomes" id="UP001392437">
    <property type="component" value="Unassembled WGS sequence"/>
</dbReference>
<feature type="compositionally biased region" description="Low complexity" evidence="6">
    <location>
        <begin position="29"/>
        <end position="38"/>
    </location>
</feature>
<name>A0AAW0QJK2_9PEZI</name>
<dbReference type="SUPFAM" id="SSF103473">
    <property type="entry name" value="MFS general substrate transporter"/>
    <property type="match status" value="1"/>
</dbReference>
<dbReference type="InterPro" id="IPR011701">
    <property type="entry name" value="MFS"/>
</dbReference>
<keyword evidence="9" id="KW-1185">Reference proteome</keyword>
<comment type="subcellular location">
    <subcellularLocation>
        <location evidence="1">Membrane</location>
        <topology evidence="1">Multi-pass membrane protein</topology>
    </subcellularLocation>
</comment>
<keyword evidence="3 7" id="KW-0812">Transmembrane</keyword>
<evidence type="ECO:0000256" key="7">
    <source>
        <dbReference type="SAM" id="Phobius"/>
    </source>
</evidence>
<evidence type="ECO:0000256" key="6">
    <source>
        <dbReference type="SAM" id="MobiDB-lite"/>
    </source>
</evidence>
<keyword evidence="5 7" id="KW-0472">Membrane</keyword>